<dbReference type="EMBL" id="OU466860">
    <property type="protein sequence ID" value="CAH2061157.1"/>
    <property type="molecule type" value="Genomic_DNA"/>
</dbReference>
<keyword evidence="2" id="KW-1185">Reference proteome</keyword>
<protein>
    <recommendedName>
        <fullName evidence="3">RING-type domain-containing protein</fullName>
    </recommendedName>
</protein>
<evidence type="ECO:0008006" key="3">
    <source>
        <dbReference type="Google" id="ProtNLM"/>
    </source>
</evidence>
<evidence type="ECO:0000313" key="1">
    <source>
        <dbReference type="EMBL" id="CAH2061157.1"/>
    </source>
</evidence>
<organism evidence="1 2">
    <name type="scientific">Thlaspi arvense</name>
    <name type="common">Field penny-cress</name>
    <dbReference type="NCBI Taxonomy" id="13288"/>
    <lineage>
        <taxon>Eukaryota</taxon>
        <taxon>Viridiplantae</taxon>
        <taxon>Streptophyta</taxon>
        <taxon>Embryophyta</taxon>
        <taxon>Tracheophyta</taxon>
        <taxon>Spermatophyta</taxon>
        <taxon>Magnoliopsida</taxon>
        <taxon>eudicotyledons</taxon>
        <taxon>Gunneridae</taxon>
        <taxon>Pentapetalae</taxon>
        <taxon>rosids</taxon>
        <taxon>malvids</taxon>
        <taxon>Brassicales</taxon>
        <taxon>Brassicaceae</taxon>
        <taxon>Thlaspideae</taxon>
        <taxon>Thlaspi</taxon>
    </lineage>
</organism>
<dbReference type="AlphaFoldDB" id="A0AAU9SBQ0"/>
<sequence>MEVKIDLFDQTSVHPSSLNKVLINLSHRFQRFTIDESDGTLTCTGFYAAPPLPVSQINVLLDNVPVSEESKCAIFLEGLWNDEDDVLNNRCHMRCVGEWLVRSNSCPLCREIVYE</sequence>
<accession>A0AAU9SBQ0</accession>
<name>A0AAU9SBQ0_THLAR</name>
<dbReference type="InterPro" id="IPR013083">
    <property type="entry name" value="Znf_RING/FYVE/PHD"/>
</dbReference>
<reference evidence="1 2" key="1">
    <citation type="submission" date="2022-03" db="EMBL/GenBank/DDBJ databases">
        <authorList>
            <person name="Nunn A."/>
            <person name="Chopra R."/>
            <person name="Nunn A."/>
            <person name="Contreras Garrido A."/>
        </authorList>
    </citation>
    <scope>NUCLEOTIDE SEQUENCE [LARGE SCALE GENOMIC DNA]</scope>
</reference>
<gene>
    <name evidence="1" type="ORF">TAV2_LOCUS14104</name>
</gene>
<dbReference type="Gene3D" id="3.30.40.10">
    <property type="entry name" value="Zinc/RING finger domain, C3HC4 (zinc finger)"/>
    <property type="match status" value="1"/>
</dbReference>
<proteinExistence type="predicted"/>
<dbReference type="SUPFAM" id="SSF57850">
    <property type="entry name" value="RING/U-box"/>
    <property type="match status" value="1"/>
</dbReference>
<evidence type="ECO:0000313" key="2">
    <source>
        <dbReference type="Proteomes" id="UP000836841"/>
    </source>
</evidence>
<dbReference type="Proteomes" id="UP000836841">
    <property type="component" value="Chromosome 4"/>
</dbReference>